<dbReference type="EMBL" id="JADCUA010000037">
    <property type="protein sequence ID" value="KAH9829606.1"/>
    <property type="molecule type" value="Genomic_DNA"/>
</dbReference>
<feature type="compositionally biased region" description="Low complexity" evidence="1">
    <location>
        <begin position="471"/>
        <end position="490"/>
    </location>
</feature>
<feature type="compositionally biased region" description="Pro residues" evidence="1">
    <location>
        <begin position="281"/>
        <end position="290"/>
    </location>
</feature>
<feature type="region of interest" description="Disordered" evidence="1">
    <location>
        <begin position="354"/>
        <end position="403"/>
    </location>
</feature>
<accession>A0ABQ8K0K1</accession>
<feature type="region of interest" description="Disordered" evidence="1">
    <location>
        <begin position="765"/>
        <end position="784"/>
    </location>
</feature>
<protein>
    <submittedName>
        <fullName evidence="2">Uncharacterized protein</fullName>
    </submittedName>
</protein>
<feature type="compositionally biased region" description="Low complexity" evidence="1">
    <location>
        <begin position="320"/>
        <end position="338"/>
    </location>
</feature>
<feature type="compositionally biased region" description="Low complexity" evidence="1">
    <location>
        <begin position="358"/>
        <end position="392"/>
    </location>
</feature>
<reference evidence="2 3" key="1">
    <citation type="journal article" date="2021" name="Environ. Microbiol.">
        <title>Gene family expansions and transcriptome signatures uncover fungal adaptations to wood decay.</title>
        <authorList>
            <person name="Hage H."/>
            <person name="Miyauchi S."/>
            <person name="Viragh M."/>
            <person name="Drula E."/>
            <person name="Min B."/>
            <person name="Chaduli D."/>
            <person name="Navarro D."/>
            <person name="Favel A."/>
            <person name="Norest M."/>
            <person name="Lesage-Meessen L."/>
            <person name="Balint B."/>
            <person name="Merenyi Z."/>
            <person name="de Eugenio L."/>
            <person name="Morin E."/>
            <person name="Martinez A.T."/>
            <person name="Baldrian P."/>
            <person name="Stursova M."/>
            <person name="Martinez M.J."/>
            <person name="Novotny C."/>
            <person name="Magnuson J.K."/>
            <person name="Spatafora J.W."/>
            <person name="Maurice S."/>
            <person name="Pangilinan J."/>
            <person name="Andreopoulos W."/>
            <person name="LaButti K."/>
            <person name="Hundley H."/>
            <person name="Na H."/>
            <person name="Kuo A."/>
            <person name="Barry K."/>
            <person name="Lipzen A."/>
            <person name="Henrissat B."/>
            <person name="Riley R."/>
            <person name="Ahrendt S."/>
            <person name="Nagy L.G."/>
            <person name="Grigoriev I.V."/>
            <person name="Martin F."/>
            <person name="Rosso M.N."/>
        </authorList>
    </citation>
    <scope>NUCLEOTIDE SEQUENCE [LARGE SCALE GENOMIC DNA]</scope>
    <source>
        <strain evidence="2 3">CIRM-BRFM 1785</strain>
    </source>
</reference>
<evidence type="ECO:0000313" key="3">
    <source>
        <dbReference type="Proteomes" id="UP000814176"/>
    </source>
</evidence>
<comment type="caution">
    <text evidence="2">The sequence shown here is derived from an EMBL/GenBank/DDBJ whole genome shotgun (WGS) entry which is preliminary data.</text>
</comment>
<dbReference type="GeneID" id="72007501"/>
<sequence>MSAPPYLDAAAAADLSAVLVRLVSAFEVYTAEEIQIRPPQFPDTNTVYRWASWARALVIDFYGYIANHHLAVQFHHPPAEFDIQPVLVRLSMSMYHLSGNDRVPAALRPLLANLEADLRRPAQIHPNGRYVVWGSNQLSFPLAVPLLPPFPPFPFYPVVFDRNAPPRRFVPRPLEEYRRATLRGEAATPNLATMSLPSAALSPAAQPPEGVFVPPFFPPGPFRLDGSFSPRHASQLPPPPAQSSPGPSVRTPSSPDHFVRDTGLLDPVPPVPSAGSVVAPQPSPTGPPSAAPRLAPSRSLPAPSAPGPIVPTTGLVDSVPRAPAAASRAPPASSRPAPIIQAPGLRLYGVSQPPPAVAPSASTPGPSAAVAASSSRPSGPAASSGPAAGSSDPVPPAPSGQTAASRTRYGLFVYAPSQACSSTHALATARLGLRYIGPHPLQTRHSVAGSLQFLPDPPVANAPADLLGAFPSSSRAANPSSSSGAGPSSSVLPRKSTPLFFDSPRSTPAPSVPPNVAMRSAALASGATHAAQLADRSRSARRSRPPMSPSATPSVSDEHEVESEDERDELDDDEEEVAGLATFNFERELDVQTALDVSQVLSRLHGSFSEDVANEVFIVIPPGGVPSLWLPELAVLARWMAWARTAVFHLNAFVANLVIAMQFGYPPTPLPPQYEEVIARTRRNAFNVGRCQHLAPELVQLEIRRLIADFRVYPEPPDDRPPSPLACPPARAFFRAVPPNAHIPFPLVAPPSSYAPFRPDGTIDPLAFVPHTPSDQSSGIASPQ</sequence>
<feature type="compositionally biased region" description="Low complexity" evidence="1">
    <location>
        <begin position="291"/>
        <end position="302"/>
    </location>
</feature>
<feature type="compositionally biased region" description="Low complexity" evidence="1">
    <location>
        <begin position="520"/>
        <end position="534"/>
    </location>
</feature>
<dbReference type="Proteomes" id="UP000814176">
    <property type="component" value="Unassembled WGS sequence"/>
</dbReference>
<name>A0ABQ8K0K1_9APHY</name>
<evidence type="ECO:0000313" key="2">
    <source>
        <dbReference type="EMBL" id="KAH9829606.1"/>
    </source>
</evidence>
<gene>
    <name evidence="2" type="ORF">C8Q71DRAFT_851676</name>
</gene>
<feature type="compositionally biased region" description="Acidic residues" evidence="1">
    <location>
        <begin position="559"/>
        <end position="574"/>
    </location>
</feature>
<dbReference type="RefSeq" id="XP_047773062.1">
    <property type="nucleotide sequence ID" value="XM_047926769.1"/>
</dbReference>
<evidence type="ECO:0000256" key="1">
    <source>
        <dbReference type="SAM" id="MobiDB-lite"/>
    </source>
</evidence>
<feature type="region of interest" description="Disordered" evidence="1">
    <location>
        <begin position="227"/>
        <end position="338"/>
    </location>
</feature>
<feature type="compositionally biased region" description="Polar residues" evidence="1">
    <location>
        <begin position="773"/>
        <end position="784"/>
    </location>
</feature>
<proteinExistence type="predicted"/>
<keyword evidence="3" id="KW-1185">Reference proteome</keyword>
<feature type="region of interest" description="Disordered" evidence="1">
    <location>
        <begin position="471"/>
        <end position="574"/>
    </location>
</feature>
<organism evidence="2 3">
    <name type="scientific">Rhodofomes roseus</name>
    <dbReference type="NCBI Taxonomy" id="34475"/>
    <lineage>
        <taxon>Eukaryota</taxon>
        <taxon>Fungi</taxon>
        <taxon>Dikarya</taxon>
        <taxon>Basidiomycota</taxon>
        <taxon>Agaricomycotina</taxon>
        <taxon>Agaricomycetes</taxon>
        <taxon>Polyporales</taxon>
        <taxon>Rhodofomes</taxon>
    </lineage>
</organism>